<evidence type="ECO:0000313" key="7">
    <source>
        <dbReference type="Proteomes" id="UP001396334"/>
    </source>
</evidence>
<evidence type="ECO:0000256" key="4">
    <source>
        <dbReference type="PROSITE-ProRule" id="PRU01131"/>
    </source>
</evidence>
<name>A0ABR2NPY8_9ROSI</name>
<comment type="caution">
    <text evidence="6">The sequence shown here is derived from an EMBL/GenBank/DDBJ whole genome shotgun (WGS) entry which is preliminary data.</text>
</comment>
<comment type="similarity">
    <text evidence="1">Belongs to the FLZ family.</text>
</comment>
<dbReference type="PANTHER" id="PTHR46057">
    <property type="entry name" value="FCS-LIKE ZINC FINGER 1-RELATED"/>
    <property type="match status" value="1"/>
</dbReference>
<keyword evidence="3" id="KW-0863">Zinc-finger</keyword>
<accession>A0ABR2NPY8</accession>
<reference evidence="6 7" key="1">
    <citation type="journal article" date="2024" name="G3 (Bethesda)">
        <title>Genome assembly of Hibiscus sabdariffa L. provides insights into metabolisms of medicinal natural products.</title>
        <authorList>
            <person name="Kim T."/>
        </authorList>
    </citation>
    <scope>NUCLEOTIDE SEQUENCE [LARGE SCALE GENOMIC DNA]</scope>
    <source>
        <strain evidence="6">TK-2024</strain>
        <tissue evidence="6">Old leaves</tissue>
    </source>
</reference>
<feature type="zinc finger region" description="FLZ-type" evidence="4">
    <location>
        <begin position="71"/>
        <end position="115"/>
    </location>
</feature>
<protein>
    <recommendedName>
        <fullName evidence="5">FLZ-type domain-containing protein</fullName>
    </recommendedName>
</protein>
<dbReference type="EMBL" id="JBBPBN010000114">
    <property type="protein sequence ID" value="KAK8978032.1"/>
    <property type="molecule type" value="Genomic_DNA"/>
</dbReference>
<dbReference type="PROSITE" id="PS51795">
    <property type="entry name" value="ZF_FLZ"/>
    <property type="match status" value="1"/>
</dbReference>
<dbReference type="InterPro" id="IPR044533">
    <property type="entry name" value="FLZ1/2/3"/>
</dbReference>
<gene>
    <name evidence="6" type="ORF">V6N11_062832</name>
</gene>
<evidence type="ECO:0000256" key="3">
    <source>
        <dbReference type="ARBA" id="ARBA00022771"/>
    </source>
</evidence>
<dbReference type="PANTHER" id="PTHR46057:SF9">
    <property type="entry name" value="FCS-LIKE ZINC FINGER 1"/>
    <property type="match status" value="1"/>
</dbReference>
<organism evidence="6 7">
    <name type="scientific">Hibiscus sabdariffa</name>
    <name type="common">roselle</name>
    <dbReference type="NCBI Taxonomy" id="183260"/>
    <lineage>
        <taxon>Eukaryota</taxon>
        <taxon>Viridiplantae</taxon>
        <taxon>Streptophyta</taxon>
        <taxon>Embryophyta</taxon>
        <taxon>Tracheophyta</taxon>
        <taxon>Spermatophyta</taxon>
        <taxon>Magnoliopsida</taxon>
        <taxon>eudicotyledons</taxon>
        <taxon>Gunneridae</taxon>
        <taxon>Pentapetalae</taxon>
        <taxon>rosids</taxon>
        <taxon>malvids</taxon>
        <taxon>Malvales</taxon>
        <taxon>Malvaceae</taxon>
        <taxon>Malvoideae</taxon>
        <taxon>Hibiscus</taxon>
    </lineage>
</organism>
<dbReference type="Proteomes" id="UP001396334">
    <property type="component" value="Unassembled WGS sequence"/>
</dbReference>
<evidence type="ECO:0000313" key="6">
    <source>
        <dbReference type="EMBL" id="KAK8978032.1"/>
    </source>
</evidence>
<keyword evidence="7" id="KW-1185">Reference proteome</keyword>
<evidence type="ECO:0000259" key="5">
    <source>
        <dbReference type="PROSITE" id="PS51795"/>
    </source>
</evidence>
<proteinExistence type="inferred from homology"/>
<keyword evidence="3" id="KW-0862">Zinc</keyword>
<sequence>MESFVPSGSHGLVDSLADMEAGYLGSPNHKQQNGFFSRFLCYSRNSGSSTNLSSSSRIRFYESRFEEREPHFLDACFLCNKPLGNNQDIFMYRGDTPFCSEECRFKQIVMDEVNEKRLKLSATLKALRNKEQSKSTSTVANAHGGDTPFCSEECRYKQIEMDEVNEKRLRLSATLKTLHTGTALAA</sequence>
<evidence type="ECO:0000256" key="1">
    <source>
        <dbReference type="ARBA" id="ARBA00009374"/>
    </source>
</evidence>
<dbReference type="InterPro" id="IPR007650">
    <property type="entry name" value="Zf-FLZ_dom"/>
</dbReference>
<evidence type="ECO:0000256" key="2">
    <source>
        <dbReference type="ARBA" id="ARBA00022723"/>
    </source>
</evidence>
<dbReference type="Pfam" id="PF04570">
    <property type="entry name" value="zf-FLZ"/>
    <property type="match status" value="2"/>
</dbReference>
<feature type="domain" description="FLZ-type" evidence="5">
    <location>
        <begin position="71"/>
        <end position="115"/>
    </location>
</feature>
<keyword evidence="2" id="KW-0479">Metal-binding</keyword>